<dbReference type="InterPro" id="IPR023214">
    <property type="entry name" value="HAD_sf"/>
</dbReference>
<feature type="region of interest" description="Disordered" evidence="1">
    <location>
        <begin position="1"/>
        <end position="34"/>
    </location>
</feature>
<dbReference type="Gene3D" id="1.10.150.240">
    <property type="entry name" value="Putative phosphatase, domain 2"/>
    <property type="match status" value="1"/>
</dbReference>
<dbReference type="RefSeq" id="WP_348949965.1">
    <property type="nucleotide sequence ID" value="NZ_JBDZYD010000004.1"/>
</dbReference>
<feature type="compositionally biased region" description="Pro residues" evidence="1">
    <location>
        <begin position="1"/>
        <end position="11"/>
    </location>
</feature>
<keyword evidence="3" id="KW-1185">Reference proteome</keyword>
<evidence type="ECO:0000313" key="2">
    <source>
        <dbReference type="EMBL" id="MEQ0559693.1"/>
    </source>
</evidence>
<dbReference type="SUPFAM" id="SSF56784">
    <property type="entry name" value="HAD-like"/>
    <property type="match status" value="1"/>
</dbReference>
<dbReference type="Gene3D" id="3.40.50.1000">
    <property type="entry name" value="HAD superfamily/HAD-like"/>
    <property type="match status" value="1"/>
</dbReference>
<dbReference type="SFLD" id="SFLDG01135">
    <property type="entry name" value="C1.5.6:_HAD__Beta-PGM__Phospha"/>
    <property type="match status" value="1"/>
</dbReference>
<dbReference type="PANTHER" id="PTHR43434">
    <property type="entry name" value="PHOSPHOGLYCOLATE PHOSPHATASE"/>
    <property type="match status" value="1"/>
</dbReference>
<sequence length="256" mass="27159">MPPARGNPPRPGSCVLPFRRGYSGGTRPQPGETEEPVIATAVLFDVDGTLVDSNYLHVHAWRRAFHELGRDVDSWRVHRAIGKGSGKLLATLLGDDDAERVGDRAKDLHSRFYLEDAKLLRPFDRAPDLVRELAGRGVRVVLATSAGPDELDVLRKVLDVDDVVAGIVSGKDVEATKPDPEPVFAALEKAGTDPEETVFVGDAVWDVHAATKAGVRTVSVLSGGISAGELRDAGAVAIYDDAAALLAGLDGSVLLS</sequence>
<dbReference type="InterPro" id="IPR006439">
    <property type="entry name" value="HAD-SF_hydro_IA"/>
</dbReference>
<dbReference type="NCBIfam" id="TIGR01509">
    <property type="entry name" value="HAD-SF-IA-v3"/>
    <property type="match status" value="1"/>
</dbReference>
<dbReference type="PRINTS" id="PR00413">
    <property type="entry name" value="HADHALOGNASE"/>
</dbReference>
<accession>A0ABV0LBJ2</accession>
<evidence type="ECO:0000256" key="1">
    <source>
        <dbReference type="SAM" id="MobiDB-lite"/>
    </source>
</evidence>
<dbReference type="EMBL" id="JBDZYD010000004">
    <property type="protein sequence ID" value="MEQ0559693.1"/>
    <property type="molecule type" value="Genomic_DNA"/>
</dbReference>
<organism evidence="2 3">
    <name type="scientific">Amycolatopsis melonis</name>
    <dbReference type="NCBI Taxonomy" id="3156488"/>
    <lineage>
        <taxon>Bacteria</taxon>
        <taxon>Bacillati</taxon>
        <taxon>Actinomycetota</taxon>
        <taxon>Actinomycetes</taxon>
        <taxon>Pseudonocardiales</taxon>
        <taxon>Pseudonocardiaceae</taxon>
        <taxon>Amycolatopsis</taxon>
    </lineage>
</organism>
<evidence type="ECO:0000313" key="3">
    <source>
        <dbReference type="Proteomes" id="UP001440984"/>
    </source>
</evidence>
<dbReference type="InterPro" id="IPR023198">
    <property type="entry name" value="PGP-like_dom2"/>
</dbReference>
<dbReference type="EC" id="3.-.-.-" evidence="2"/>
<keyword evidence="2" id="KW-0378">Hydrolase</keyword>
<comment type="caution">
    <text evidence="2">The sequence shown here is derived from an EMBL/GenBank/DDBJ whole genome shotgun (WGS) entry which is preliminary data.</text>
</comment>
<protein>
    <submittedName>
        <fullName evidence="2">HAD family hydrolase</fullName>
        <ecNumber evidence="2">3.-.-.-</ecNumber>
    </submittedName>
</protein>
<reference evidence="2 3" key="1">
    <citation type="submission" date="2024-05" db="EMBL/GenBank/DDBJ databases">
        <authorList>
            <person name="Zhao H."/>
            <person name="Xu Y."/>
            <person name="Lin S."/>
            <person name="Spain J.C."/>
            <person name="Zhou N.-Y."/>
        </authorList>
    </citation>
    <scope>NUCLEOTIDE SEQUENCE [LARGE SCALE GENOMIC DNA]</scope>
    <source>
        <strain evidence="2 3">NEAU-NG30</strain>
    </source>
</reference>
<dbReference type="NCBIfam" id="TIGR01549">
    <property type="entry name" value="HAD-SF-IA-v1"/>
    <property type="match status" value="1"/>
</dbReference>
<dbReference type="Pfam" id="PF13419">
    <property type="entry name" value="HAD_2"/>
    <property type="match status" value="1"/>
</dbReference>
<dbReference type="GO" id="GO:0016787">
    <property type="term" value="F:hydrolase activity"/>
    <property type="evidence" value="ECO:0007669"/>
    <property type="project" value="UniProtKB-KW"/>
</dbReference>
<dbReference type="Proteomes" id="UP001440984">
    <property type="component" value="Unassembled WGS sequence"/>
</dbReference>
<gene>
    <name evidence="2" type="ORF">ABJI51_11465</name>
</gene>
<dbReference type="InterPro" id="IPR041492">
    <property type="entry name" value="HAD_2"/>
</dbReference>
<name>A0ABV0LBJ2_9PSEU</name>
<dbReference type="InterPro" id="IPR036412">
    <property type="entry name" value="HAD-like_sf"/>
</dbReference>
<dbReference type="SFLD" id="SFLDS00003">
    <property type="entry name" value="Haloacid_Dehalogenase"/>
    <property type="match status" value="1"/>
</dbReference>
<dbReference type="InterPro" id="IPR050155">
    <property type="entry name" value="HAD-like_hydrolase_sf"/>
</dbReference>
<dbReference type="PANTHER" id="PTHR43434:SF16">
    <property type="entry name" value="BLL8046 PROTEIN"/>
    <property type="match status" value="1"/>
</dbReference>
<proteinExistence type="predicted"/>
<dbReference type="SFLD" id="SFLDG01129">
    <property type="entry name" value="C1.5:_HAD__Beta-PGM__Phosphata"/>
    <property type="match status" value="1"/>
</dbReference>